<feature type="transmembrane region" description="Helical" evidence="2">
    <location>
        <begin position="57"/>
        <end position="73"/>
    </location>
</feature>
<evidence type="ECO:0000313" key="3">
    <source>
        <dbReference type="EMBL" id="WZK90017.1"/>
    </source>
</evidence>
<keyword evidence="4" id="KW-1185">Reference proteome</keyword>
<reference evidence="3 4" key="1">
    <citation type="submission" date="2023-04" db="EMBL/GenBank/DDBJ databases">
        <title>Complete genome sequence of Alisedimentitalea scapharcae.</title>
        <authorList>
            <person name="Rong J.-C."/>
            <person name="Yi M.-L."/>
            <person name="Zhao Q."/>
        </authorList>
    </citation>
    <scope>NUCLEOTIDE SEQUENCE [LARGE SCALE GENOMIC DNA]</scope>
    <source>
        <strain evidence="3 4">KCTC 42119</strain>
    </source>
</reference>
<feature type="transmembrane region" description="Helical" evidence="2">
    <location>
        <begin position="134"/>
        <end position="155"/>
    </location>
</feature>
<sequence length="485" mass="54446">MPNALAFTMLLIWPLIAVVLFRRLPLERAIIWTILGGYLILPPVAEFDLPLVPDMDKHTISAISAFVLCVFMMKKPVPMWSSSRGARVLIIVFLLSTIATVFTNTDPLLADVIENSYPIQIIMTHLPGLTWRDLGSVTINQFIVLLPFFLGRAYLSSDHGLRELLLALVVGALIYSVPALFEIRFSPQINIWVYGFFQHDFTQMIRGSGFRPIVFLQHGLWVAFFMTTAAMACAALARSVLDQDEKTRWLVALVWLFMTLILCKSLASQLYGLCFVPVILFLSPQWQLRLAVFLVLMGVAYPMLRNLGMVPMDAIIAQAQEFNPDRAESLAYRALNEEILMNRAHEKPWFGWGGWSRNLIVDIRSRESVTIPDGRWIIVFGTVGWVGYVAEMGLLALPVWLLWLRTDARTPPSPEVSAISLIVAVTMVDMLLNATLTTYTWMCVGAILGYVERLKSGVSKDRPSLFGDGPIMGGPRDASRPRNLL</sequence>
<keyword evidence="2" id="KW-0812">Transmembrane</keyword>
<evidence type="ECO:0000256" key="1">
    <source>
        <dbReference type="SAM" id="MobiDB-lite"/>
    </source>
</evidence>
<gene>
    <name evidence="3" type="ORF">QEZ52_05585</name>
</gene>
<evidence type="ECO:0000256" key="2">
    <source>
        <dbReference type="SAM" id="Phobius"/>
    </source>
</evidence>
<proteinExistence type="predicted"/>
<feature type="transmembrane region" description="Helical" evidence="2">
    <location>
        <begin position="376"/>
        <end position="401"/>
    </location>
</feature>
<accession>A0ABZ2XXI8</accession>
<dbReference type="EMBL" id="CP123584">
    <property type="protein sequence ID" value="WZK90017.1"/>
    <property type="molecule type" value="Genomic_DNA"/>
</dbReference>
<keyword evidence="2" id="KW-0472">Membrane</keyword>
<feature type="transmembrane region" description="Helical" evidence="2">
    <location>
        <begin position="6"/>
        <end position="22"/>
    </location>
</feature>
<dbReference type="Proteomes" id="UP001623232">
    <property type="component" value="Chromosome"/>
</dbReference>
<feature type="transmembrane region" description="Helical" evidence="2">
    <location>
        <begin position="249"/>
        <end position="280"/>
    </location>
</feature>
<protein>
    <recommendedName>
        <fullName evidence="5">O-antigen ligase-like membrane protein</fullName>
    </recommendedName>
</protein>
<dbReference type="RefSeq" id="WP_406648523.1">
    <property type="nucleotide sequence ID" value="NZ_CP123584.1"/>
</dbReference>
<feature type="region of interest" description="Disordered" evidence="1">
    <location>
        <begin position="466"/>
        <end position="485"/>
    </location>
</feature>
<keyword evidence="2" id="KW-1133">Transmembrane helix</keyword>
<feature type="transmembrane region" description="Helical" evidence="2">
    <location>
        <begin position="29"/>
        <end position="45"/>
    </location>
</feature>
<feature type="transmembrane region" description="Helical" evidence="2">
    <location>
        <begin position="286"/>
        <end position="304"/>
    </location>
</feature>
<name>A0ABZ2XXI8_9RHOB</name>
<organism evidence="3 4">
    <name type="scientific">Aliisedimentitalea scapharcae</name>
    <dbReference type="NCBI Taxonomy" id="1524259"/>
    <lineage>
        <taxon>Bacteria</taxon>
        <taxon>Pseudomonadati</taxon>
        <taxon>Pseudomonadota</taxon>
        <taxon>Alphaproteobacteria</taxon>
        <taxon>Rhodobacterales</taxon>
        <taxon>Roseobacteraceae</taxon>
        <taxon>Aliisedimentitalea</taxon>
    </lineage>
</organism>
<feature type="transmembrane region" description="Helical" evidence="2">
    <location>
        <begin position="85"/>
        <end position="102"/>
    </location>
</feature>
<evidence type="ECO:0000313" key="4">
    <source>
        <dbReference type="Proteomes" id="UP001623232"/>
    </source>
</evidence>
<feature type="transmembrane region" description="Helical" evidence="2">
    <location>
        <begin position="421"/>
        <end position="451"/>
    </location>
</feature>
<feature type="transmembrane region" description="Helical" evidence="2">
    <location>
        <begin position="164"/>
        <end position="181"/>
    </location>
</feature>
<evidence type="ECO:0008006" key="5">
    <source>
        <dbReference type="Google" id="ProtNLM"/>
    </source>
</evidence>
<feature type="transmembrane region" description="Helical" evidence="2">
    <location>
        <begin position="218"/>
        <end position="237"/>
    </location>
</feature>